<dbReference type="InterPro" id="IPR036761">
    <property type="entry name" value="TTHA0802/YceI-like_sf"/>
</dbReference>
<feature type="chain" id="PRO_5021386822" evidence="1">
    <location>
        <begin position="20"/>
        <end position="183"/>
    </location>
</feature>
<dbReference type="SUPFAM" id="SSF101874">
    <property type="entry name" value="YceI-like"/>
    <property type="match status" value="1"/>
</dbReference>
<comment type="caution">
    <text evidence="3">The sequence shown here is derived from an EMBL/GenBank/DDBJ whole genome shotgun (WGS) entry which is preliminary data.</text>
</comment>
<dbReference type="AlphaFoldDB" id="A0A507ZQE7"/>
<feature type="signal peptide" evidence="1">
    <location>
        <begin position="1"/>
        <end position="19"/>
    </location>
</feature>
<dbReference type="Pfam" id="PF04264">
    <property type="entry name" value="YceI"/>
    <property type="match status" value="1"/>
</dbReference>
<feature type="domain" description="Lipid/polyisoprenoid-binding YceI-like" evidence="2">
    <location>
        <begin position="21"/>
        <end position="182"/>
    </location>
</feature>
<proteinExistence type="predicted"/>
<dbReference type="OrthoDB" id="9794147at2"/>
<dbReference type="SMART" id="SM00867">
    <property type="entry name" value="YceI"/>
    <property type="match status" value="1"/>
</dbReference>
<evidence type="ECO:0000313" key="3">
    <source>
        <dbReference type="EMBL" id="TQD39800.1"/>
    </source>
</evidence>
<evidence type="ECO:0000259" key="2">
    <source>
        <dbReference type="SMART" id="SM00867"/>
    </source>
</evidence>
<keyword evidence="4" id="KW-1185">Reference proteome</keyword>
<dbReference type="Gene3D" id="2.40.128.110">
    <property type="entry name" value="Lipid/polyisoprenoid-binding, YceI-like"/>
    <property type="match status" value="1"/>
</dbReference>
<evidence type="ECO:0000313" key="4">
    <source>
        <dbReference type="Proteomes" id="UP000317169"/>
    </source>
</evidence>
<keyword evidence="1" id="KW-0732">Signal</keyword>
<dbReference type="EMBL" id="VIAR01000003">
    <property type="protein sequence ID" value="TQD39800.1"/>
    <property type="molecule type" value="Genomic_DNA"/>
</dbReference>
<accession>A0A507ZQE7</accession>
<name>A0A507ZQE7_9FLAO</name>
<dbReference type="RefSeq" id="WP_141421100.1">
    <property type="nucleotide sequence ID" value="NZ_VIAR01000003.1"/>
</dbReference>
<protein>
    <submittedName>
        <fullName evidence="3">YceI family protein</fullName>
    </submittedName>
</protein>
<dbReference type="Proteomes" id="UP000317169">
    <property type="component" value="Unassembled WGS sequence"/>
</dbReference>
<sequence length="183" mass="20093">MRNLLITVLFLVGISQINAQTFIADAANSKLSVTGTSTLHDWECVAETFTGKVEATIENSNIKSINNFHFKLKAKSLKSGKSGMDKKMYDALEEEDYPVISFKGNQVKIDGNQAVFIGEMSIAGNSRSISAPVKINYTNNKIHLVGKVGFELTSFNIDPPKAMFGTITTGNEVVIHYEINLKN</sequence>
<reference evidence="3 4" key="1">
    <citation type="submission" date="2019-06" db="EMBL/GenBank/DDBJ databases">
        <title>Flavibacter putida gen. nov., sp. nov., a novel marine bacterium of the family Flavobacteriaceae isolated from coastal seawater.</title>
        <authorList>
            <person name="Feng X."/>
        </authorList>
    </citation>
    <scope>NUCLEOTIDE SEQUENCE [LARGE SCALE GENOMIC DNA]</scope>
    <source>
        <strain evidence="3 4">PLHSN227</strain>
    </source>
</reference>
<evidence type="ECO:0000256" key="1">
    <source>
        <dbReference type="SAM" id="SignalP"/>
    </source>
</evidence>
<dbReference type="InterPro" id="IPR007372">
    <property type="entry name" value="Lipid/polyisoprenoid-bd_YceI"/>
</dbReference>
<organism evidence="3 4">
    <name type="scientific">Haloflavibacter putidus</name>
    <dbReference type="NCBI Taxonomy" id="2576776"/>
    <lineage>
        <taxon>Bacteria</taxon>
        <taxon>Pseudomonadati</taxon>
        <taxon>Bacteroidota</taxon>
        <taxon>Flavobacteriia</taxon>
        <taxon>Flavobacteriales</taxon>
        <taxon>Flavobacteriaceae</taxon>
        <taxon>Haloflavibacter</taxon>
    </lineage>
</organism>
<gene>
    <name evidence="3" type="ORF">FKR84_04730</name>
</gene>